<feature type="region of interest" description="Disordered" evidence="1">
    <location>
        <begin position="282"/>
        <end position="346"/>
    </location>
</feature>
<organism evidence="2 3">
    <name type="scientific">Cercophora newfieldiana</name>
    <dbReference type="NCBI Taxonomy" id="92897"/>
    <lineage>
        <taxon>Eukaryota</taxon>
        <taxon>Fungi</taxon>
        <taxon>Dikarya</taxon>
        <taxon>Ascomycota</taxon>
        <taxon>Pezizomycotina</taxon>
        <taxon>Sordariomycetes</taxon>
        <taxon>Sordariomycetidae</taxon>
        <taxon>Sordariales</taxon>
        <taxon>Lasiosphaeriaceae</taxon>
        <taxon>Cercophora</taxon>
    </lineage>
</organism>
<feature type="region of interest" description="Disordered" evidence="1">
    <location>
        <begin position="1"/>
        <end position="75"/>
    </location>
</feature>
<feature type="compositionally biased region" description="Basic and acidic residues" evidence="1">
    <location>
        <begin position="336"/>
        <end position="346"/>
    </location>
</feature>
<feature type="compositionally biased region" description="Low complexity" evidence="1">
    <location>
        <begin position="143"/>
        <end position="160"/>
    </location>
</feature>
<feature type="compositionally biased region" description="Basic and acidic residues" evidence="1">
    <location>
        <begin position="282"/>
        <end position="296"/>
    </location>
</feature>
<evidence type="ECO:0000256" key="1">
    <source>
        <dbReference type="SAM" id="MobiDB-lite"/>
    </source>
</evidence>
<dbReference type="AlphaFoldDB" id="A0AA40CL82"/>
<sequence length="346" mass="37661">MDSPSPKSLPTETSSTLALSVTPPETPVSPAPPQPKDDPTLTNPNLSKEPEDHDHNRPYLRLNTTSPILHPSHAQPWHPLAQAHHLAPFTPISPPPTAAPATSLEDLHHERTYLLHNLQRQGERATRLLERYATLEAKPPPSTGNNNNNNTTTGKSTTPSRKTRKELATLKARLAESSRQEQLMLLRLGEIWLEVKNRERWLVAAHRHVATAAAVSPGGMAGTGTGIGLPATPSTAGLSTTSTEYFACSSALSPLSPAFEPGRPFSEQDIWGRVIASEKKEDVVEQKKVEDKEEKQQGGGVGAGKKLNFMAEEEEEGDEKGKGDNNNNNTCAKNVMFDELRREATA</sequence>
<proteinExistence type="predicted"/>
<feature type="compositionally biased region" description="Polar residues" evidence="1">
    <location>
        <begin position="1"/>
        <end position="19"/>
    </location>
</feature>
<evidence type="ECO:0000313" key="3">
    <source>
        <dbReference type="Proteomes" id="UP001174936"/>
    </source>
</evidence>
<gene>
    <name evidence="2" type="ORF">B0T16DRAFT_393829</name>
</gene>
<evidence type="ECO:0000313" key="2">
    <source>
        <dbReference type="EMBL" id="KAK0641573.1"/>
    </source>
</evidence>
<dbReference type="EMBL" id="JAULSV010000006">
    <property type="protein sequence ID" value="KAK0641573.1"/>
    <property type="molecule type" value="Genomic_DNA"/>
</dbReference>
<name>A0AA40CL82_9PEZI</name>
<protein>
    <submittedName>
        <fullName evidence="2">Uncharacterized protein</fullName>
    </submittedName>
</protein>
<keyword evidence="3" id="KW-1185">Reference proteome</keyword>
<feature type="region of interest" description="Disordered" evidence="1">
    <location>
        <begin position="135"/>
        <end position="164"/>
    </location>
</feature>
<accession>A0AA40CL82</accession>
<feature type="compositionally biased region" description="Pro residues" evidence="1">
    <location>
        <begin position="24"/>
        <end position="34"/>
    </location>
</feature>
<reference evidence="2" key="1">
    <citation type="submission" date="2023-06" db="EMBL/GenBank/DDBJ databases">
        <title>Genome-scale phylogeny and comparative genomics of the fungal order Sordariales.</title>
        <authorList>
            <consortium name="Lawrence Berkeley National Laboratory"/>
            <person name="Hensen N."/>
            <person name="Bonometti L."/>
            <person name="Westerberg I."/>
            <person name="Brannstrom I.O."/>
            <person name="Guillou S."/>
            <person name="Cros-Aarteil S."/>
            <person name="Calhoun S."/>
            <person name="Haridas S."/>
            <person name="Kuo A."/>
            <person name="Mondo S."/>
            <person name="Pangilinan J."/>
            <person name="Riley R."/>
            <person name="Labutti K."/>
            <person name="Andreopoulos B."/>
            <person name="Lipzen A."/>
            <person name="Chen C."/>
            <person name="Yanf M."/>
            <person name="Daum C."/>
            <person name="Ng V."/>
            <person name="Clum A."/>
            <person name="Steindorff A."/>
            <person name="Ohm R."/>
            <person name="Martin F."/>
            <person name="Silar P."/>
            <person name="Natvig D."/>
            <person name="Lalanne C."/>
            <person name="Gautier V."/>
            <person name="Ament-Velasquez S.L."/>
            <person name="Kruys A."/>
            <person name="Hutchinson M.I."/>
            <person name="Powell A.J."/>
            <person name="Barry K."/>
            <person name="Miller A.N."/>
            <person name="Grigoriev I.V."/>
            <person name="Debuchy R."/>
            <person name="Gladieux P."/>
            <person name="Thoren M.H."/>
            <person name="Johannesson H."/>
        </authorList>
    </citation>
    <scope>NUCLEOTIDE SEQUENCE</scope>
    <source>
        <strain evidence="2">SMH2532-1</strain>
    </source>
</reference>
<feature type="compositionally biased region" description="Basic and acidic residues" evidence="1">
    <location>
        <begin position="48"/>
        <end position="57"/>
    </location>
</feature>
<comment type="caution">
    <text evidence="2">The sequence shown here is derived from an EMBL/GenBank/DDBJ whole genome shotgun (WGS) entry which is preliminary data.</text>
</comment>
<dbReference type="Proteomes" id="UP001174936">
    <property type="component" value="Unassembled WGS sequence"/>
</dbReference>